<evidence type="ECO:0000313" key="1">
    <source>
        <dbReference type="EMBL" id="EFE24514.1"/>
    </source>
</evidence>
<organism evidence="1 2">
    <name type="scientific">Edwardsiella tarda ATCC 23685</name>
    <dbReference type="NCBI Taxonomy" id="500638"/>
    <lineage>
        <taxon>Bacteria</taxon>
        <taxon>Pseudomonadati</taxon>
        <taxon>Pseudomonadota</taxon>
        <taxon>Gammaproteobacteria</taxon>
        <taxon>Enterobacterales</taxon>
        <taxon>Hafniaceae</taxon>
        <taxon>Edwardsiella</taxon>
    </lineage>
</organism>
<accession>D4F137</accession>
<proteinExistence type="predicted"/>
<protein>
    <submittedName>
        <fullName evidence="1">Uncharacterized protein</fullName>
    </submittedName>
</protein>
<dbReference type="Proteomes" id="UP000003692">
    <property type="component" value="Unassembled WGS sequence"/>
</dbReference>
<comment type="caution">
    <text evidence="1">The sequence shown here is derived from an EMBL/GenBank/DDBJ whole genome shotgun (WGS) entry which is preliminary data.</text>
</comment>
<gene>
    <name evidence="1" type="ORF">EDWATA_00418</name>
</gene>
<reference evidence="1 2" key="1">
    <citation type="submission" date="2010-02" db="EMBL/GenBank/DDBJ databases">
        <authorList>
            <person name="Weinstock G."/>
            <person name="Sodergren E."/>
            <person name="Clifton S."/>
            <person name="Fulton L."/>
            <person name="Fulton B."/>
            <person name="Courtney L."/>
            <person name="Fronick C."/>
            <person name="Harrison M."/>
            <person name="Strong C."/>
            <person name="Farmer C."/>
            <person name="Delahaunty K."/>
            <person name="Markovic C."/>
            <person name="Hall O."/>
            <person name="Minx P."/>
            <person name="Tomlinson C."/>
            <person name="Mitreva M."/>
            <person name="Nelson J."/>
            <person name="Hou S."/>
            <person name="Wollam A."/>
            <person name="Pepin K.H."/>
            <person name="Johnson M."/>
            <person name="Bhonagiri V."/>
            <person name="Zhang X."/>
            <person name="Suruliraj S."/>
            <person name="Warren W."/>
            <person name="Chinwalla A."/>
            <person name="Mardis E.R."/>
            <person name="Wilson R.K."/>
        </authorList>
    </citation>
    <scope>NUCLEOTIDE SEQUENCE [LARGE SCALE GENOMIC DNA]</scope>
    <source>
        <strain evidence="1 2">ATCC 23685</strain>
    </source>
</reference>
<dbReference type="AlphaFoldDB" id="D4F137"/>
<name>D4F137_EDWTA</name>
<dbReference type="EMBL" id="ADGK01000013">
    <property type="protein sequence ID" value="EFE24514.1"/>
    <property type="molecule type" value="Genomic_DNA"/>
</dbReference>
<evidence type="ECO:0000313" key="2">
    <source>
        <dbReference type="Proteomes" id="UP000003692"/>
    </source>
</evidence>
<sequence>MIEGKPDIAPLAIADLRELRLLIHAQQCHWIAGVDGADDAVLVAGAAMNIGAERVGNEALLVGMALESQAKAEQREEEAAEFMHSGNQFI</sequence>
<dbReference type="HOGENOM" id="CLU_2436120_0_0_6"/>